<dbReference type="Pfam" id="PF00743">
    <property type="entry name" value="FMO-like"/>
    <property type="match status" value="1"/>
</dbReference>
<dbReference type="GO" id="GO:0050660">
    <property type="term" value="F:flavin adenine dinucleotide binding"/>
    <property type="evidence" value="ECO:0000318"/>
    <property type="project" value="GO_Central"/>
</dbReference>
<dbReference type="InterPro" id="IPR020946">
    <property type="entry name" value="Flavin_mOase-like"/>
</dbReference>
<evidence type="ECO:0000256" key="3">
    <source>
        <dbReference type="ARBA" id="ARBA00022827"/>
    </source>
</evidence>
<evidence type="ECO:0000313" key="8">
    <source>
        <dbReference type="EnsemblPlants" id="Ma03_p10630.1"/>
    </source>
</evidence>
<evidence type="ECO:0000313" key="7">
    <source>
        <dbReference type="EMBL" id="CAG1849774.1"/>
    </source>
</evidence>
<dbReference type="EC" id="1.-.-.-" evidence="6"/>
<accession>A0A804IAM8</accession>
<dbReference type="InterPro" id="IPR036188">
    <property type="entry name" value="FAD/NAD-bd_sf"/>
</dbReference>
<proteinExistence type="inferred from homology"/>
<reference evidence="8" key="2">
    <citation type="submission" date="2021-05" db="UniProtKB">
        <authorList>
            <consortium name="EnsemblPlants"/>
        </authorList>
    </citation>
    <scope>IDENTIFICATION</scope>
    <source>
        <strain evidence="8">subsp. malaccensis</strain>
    </source>
</reference>
<dbReference type="PANTHER" id="PTHR43539">
    <property type="entry name" value="FLAVIN-BINDING MONOOXYGENASE-LIKE PROTEIN (AFU_ORTHOLOGUE AFUA_4G09220)"/>
    <property type="match status" value="1"/>
</dbReference>
<reference evidence="7" key="1">
    <citation type="submission" date="2021-03" db="EMBL/GenBank/DDBJ databases">
        <authorList>
            <consortium name="Genoscope - CEA"/>
            <person name="William W."/>
        </authorList>
    </citation>
    <scope>NUCLEOTIDE SEQUENCE</scope>
    <source>
        <strain evidence="7">Doubled-haploid Pahang</strain>
    </source>
</reference>
<sequence length="385" mass="42605">MKTEVVIVGAGPSGLATAACLSVLSIPYVVLEREACSASLWKLRTYDRVKLHLAKRFCELPHMPIPRNAPTFVPKNQFIQYLDAYVERFNINPVYSTHVELASYDEASKTWRVMARNALTDQVEEYRSRFLVVASGENSEGFIPDLPGLQSFSGKILHSSSYKSGRPYTSKKVLVVGSGNSGMEIAYDLAEHEARTSIVINSPLHVVTKEMIHMAMVMLGYLPVSVVDALVVLLSKLKYGDLSTYGIVRPSLGPMRLKAVTGRSSVIDVGTIEKIKTGEIEVVKGVTNIRGNEVEFEDGKSYHFDAIVFATGFRTNPGKWLQDADSFIGEEGYPRQKFPNHWKGRNDLYFVGFGRSGLAGCSTDAQNAADDIARKRTTISYSSQR</sequence>
<keyword evidence="2 6" id="KW-0285">Flavoprotein</keyword>
<dbReference type="GO" id="GO:0103075">
    <property type="term" value="F:indole-3-pyruvate monooxygenase activity"/>
    <property type="evidence" value="ECO:0007669"/>
    <property type="project" value="UniProtKB-EC"/>
</dbReference>
<dbReference type="AlphaFoldDB" id="A0A804IAM8"/>
<dbReference type="OMA" id="EHFNICP"/>
<dbReference type="InParanoid" id="A0A804IAM8"/>
<keyword evidence="9" id="KW-1185">Reference proteome</keyword>
<dbReference type="Gramene" id="Ma03_t10630.1">
    <property type="protein sequence ID" value="Ma03_p10630.1"/>
    <property type="gene ID" value="Ma03_g10630"/>
</dbReference>
<dbReference type="PANTHER" id="PTHR43539:SF9">
    <property type="entry name" value="INDOLE-3-PYRUVATE MONOOXYGENASE YUCCA11-RELATED"/>
    <property type="match status" value="1"/>
</dbReference>
<dbReference type="EMBL" id="HG996468">
    <property type="protein sequence ID" value="CAG1849774.1"/>
    <property type="molecule type" value="Genomic_DNA"/>
</dbReference>
<name>A0A804IAM8_MUSAM</name>
<evidence type="ECO:0000256" key="2">
    <source>
        <dbReference type="ARBA" id="ARBA00022630"/>
    </source>
</evidence>
<evidence type="ECO:0000256" key="4">
    <source>
        <dbReference type="ARBA" id="ARBA00023002"/>
    </source>
</evidence>
<protein>
    <recommendedName>
        <fullName evidence="6">Flavin-containing monooxygenase</fullName>
        <ecNumber evidence="6">1.-.-.-</ecNumber>
    </recommendedName>
</protein>
<organism evidence="8 9">
    <name type="scientific">Musa acuminata subsp. malaccensis</name>
    <name type="common">Wild banana</name>
    <name type="synonym">Musa malaccensis</name>
    <dbReference type="NCBI Taxonomy" id="214687"/>
    <lineage>
        <taxon>Eukaryota</taxon>
        <taxon>Viridiplantae</taxon>
        <taxon>Streptophyta</taxon>
        <taxon>Embryophyta</taxon>
        <taxon>Tracheophyta</taxon>
        <taxon>Spermatophyta</taxon>
        <taxon>Magnoliopsida</taxon>
        <taxon>Liliopsida</taxon>
        <taxon>Zingiberales</taxon>
        <taxon>Musaceae</taxon>
        <taxon>Musa</taxon>
    </lineage>
</organism>
<evidence type="ECO:0000256" key="1">
    <source>
        <dbReference type="ARBA" id="ARBA00009183"/>
    </source>
</evidence>
<dbReference type="OrthoDB" id="752677at2759"/>
<comment type="cofactor">
    <cofactor evidence="6">
        <name>FAD</name>
        <dbReference type="ChEBI" id="CHEBI:57692"/>
    </cofactor>
</comment>
<dbReference type="EnsemblPlants" id="Ma03_t10630.1">
    <property type="protein sequence ID" value="Ma03_p10630.1"/>
    <property type="gene ID" value="Ma03_g10630"/>
</dbReference>
<evidence type="ECO:0000313" key="9">
    <source>
        <dbReference type="Proteomes" id="UP000012960"/>
    </source>
</evidence>
<keyword evidence="3 6" id="KW-0274">FAD</keyword>
<dbReference type="SMR" id="A0A804IAM8"/>
<dbReference type="FunCoup" id="A0A804IAM8">
    <property type="interactions" value="19"/>
</dbReference>
<keyword evidence="4 6" id="KW-0560">Oxidoreductase</keyword>
<dbReference type="InterPro" id="IPR000960">
    <property type="entry name" value="Flavin_mOase"/>
</dbReference>
<keyword evidence="6" id="KW-0503">Monooxygenase</keyword>
<comment type="catalytic activity">
    <reaction evidence="5">
        <text>indole-3-pyruvate + NADPH + O2 + H(+) = (indol-3-yl)acetate + CO2 + NADP(+) + H2O</text>
        <dbReference type="Rhea" id="RHEA:34331"/>
        <dbReference type="ChEBI" id="CHEBI:15377"/>
        <dbReference type="ChEBI" id="CHEBI:15378"/>
        <dbReference type="ChEBI" id="CHEBI:15379"/>
        <dbReference type="ChEBI" id="CHEBI:16526"/>
        <dbReference type="ChEBI" id="CHEBI:17640"/>
        <dbReference type="ChEBI" id="CHEBI:30854"/>
        <dbReference type="ChEBI" id="CHEBI:57783"/>
        <dbReference type="ChEBI" id="CHEBI:58349"/>
        <dbReference type="EC" id="1.14.13.168"/>
    </reaction>
</comment>
<dbReference type="PIRSF" id="PIRSF000332">
    <property type="entry name" value="FMO"/>
    <property type="match status" value="1"/>
</dbReference>
<dbReference type="GO" id="GO:0004497">
    <property type="term" value="F:monooxygenase activity"/>
    <property type="evidence" value="ECO:0000318"/>
    <property type="project" value="GO_Central"/>
</dbReference>
<dbReference type="PRINTS" id="PR00368">
    <property type="entry name" value="FADPNR"/>
</dbReference>
<dbReference type="Proteomes" id="UP000012960">
    <property type="component" value="Unplaced"/>
</dbReference>
<dbReference type="Gene3D" id="3.50.50.60">
    <property type="entry name" value="FAD/NAD(P)-binding domain"/>
    <property type="match status" value="1"/>
</dbReference>
<gene>
    <name evidence="7" type="ORF">GSMUA_213600.1</name>
</gene>
<dbReference type="PRINTS" id="PR00469">
    <property type="entry name" value="PNDRDTASEII"/>
</dbReference>
<evidence type="ECO:0000256" key="6">
    <source>
        <dbReference type="RuleBase" id="RU361177"/>
    </source>
</evidence>
<comment type="similarity">
    <text evidence="1 6">Belongs to the FMO family.</text>
</comment>
<dbReference type="SUPFAM" id="SSF51905">
    <property type="entry name" value="FAD/NAD(P)-binding domain"/>
    <property type="match status" value="2"/>
</dbReference>
<dbReference type="GO" id="GO:0050661">
    <property type="term" value="F:NADP binding"/>
    <property type="evidence" value="ECO:0007669"/>
    <property type="project" value="InterPro"/>
</dbReference>
<evidence type="ECO:0000256" key="5">
    <source>
        <dbReference type="ARBA" id="ARBA00047707"/>
    </source>
</evidence>
<dbReference type="InterPro" id="IPR050982">
    <property type="entry name" value="Auxin_biosynth/cation_transpt"/>
</dbReference>
<dbReference type="GO" id="GO:0004499">
    <property type="term" value="F:N,N-dimethylaniline monooxygenase activity"/>
    <property type="evidence" value="ECO:0007669"/>
    <property type="project" value="InterPro"/>
</dbReference>
<dbReference type="PROSITE" id="PS51257">
    <property type="entry name" value="PROKAR_LIPOPROTEIN"/>
    <property type="match status" value="1"/>
</dbReference>